<dbReference type="GO" id="GO:0008444">
    <property type="term" value="F:CDP-diacylglycerol-glycerol-3-phosphate 3-phosphatidyltransferase activity"/>
    <property type="evidence" value="ECO:0007669"/>
    <property type="project" value="UniProtKB-UniRule"/>
</dbReference>
<comment type="similarity">
    <text evidence="2 12">Belongs to the CDP-alcohol phosphatidyltransferase class-I family.</text>
</comment>
<evidence type="ECO:0000256" key="6">
    <source>
        <dbReference type="ARBA" id="ARBA00022989"/>
    </source>
</evidence>
<keyword evidence="9" id="KW-0594">Phospholipid biosynthesis</keyword>
<dbReference type="EC" id="2.7.8.5" evidence="11"/>
<dbReference type="NCBIfam" id="TIGR00560">
    <property type="entry name" value="pgsA"/>
    <property type="match status" value="1"/>
</dbReference>
<evidence type="ECO:0000256" key="12">
    <source>
        <dbReference type="RuleBase" id="RU003750"/>
    </source>
</evidence>
<dbReference type="GO" id="GO:0016020">
    <property type="term" value="C:membrane"/>
    <property type="evidence" value="ECO:0007669"/>
    <property type="project" value="UniProtKB-SubCell"/>
</dbReference>
<keyword evidence="8 13" id="KW-0472">Membrane</keyword>
<dbReference type="AlphaFoldDB" id="A0A9Q2W998"/>
<keyword evidence="7" id="KW-0443">Lipid metabolism</keyword>
<dbReference type="InterPro" id="IPR048254">
    <property type="entry name" value="CDP_ALCOHOL_P_TRANSF_CS"/>
</dbReference>
<feature type="transmembrane region" description="Helical" evidence="13">
    <location>
        <begin position="182"/>
        <end position="207"/>
    </location>
</feature>
<dbReference type="Pfam" id="PF01066">
    <property type="entry name" value="CDP-OH_P_transf"/>
    <property type="match status" value="1"/>
</dbReference>
<evidence type="ECO:0000256" key="5">
    <source>
        <dbReference type="ARBA" id="ARBA00022692"/>
    </source>
</evidence>
<protein>
    <recommendedName>
        <fullName evidence="11">CDP-diacylglycerol--glycerol-3-phosphate 3-phosphatidyltransferase</fullName>
        <ecNumber evidence="11">2.7.8.5</ecNumber>
    </recommendedName>
</protein>
<feature type="transmembrane region" description="Helical" evidence="13">
    <location>
        <begin position="68"/>
        <end position="88"/>
    </location>
</feature>
<dbReference type="InterPro" id="IPR000462">
    <property type="entry name" value="CDP-OH_P_trans"/>
</dbReference>
<dbReference type="InterPro" id="IPR050324">
    <property type="entry name" value="CDP-alcohol_PTase-I"/>
</dbReference>
<feature type="transmembrane region" description="Helical" evidence="13">
    <location>
        <begin position="100"/>
        <end position="119"/>
    </location>
</feature>
<proteinExistence type="inferred from homology"/>
<comment type="subcellular location">
    <subcellularLocation>
        <location evidence="1">Membrane</location>
        <topology evidence="1">Multi-pass membrane protein</topology>
    </subcellularLocation>
</comment>
<keyword evidence="4 12" id="KW-0808">Transferase</keyword>
<evidence type="ECO:0000256" key="1">
    <source>
        <dbReference type="ARBA" id="ARBA00004141"/>
    </source>
</evidence>
<evidence type="ECO:0000256" key="3">
    <source>
        <dbReference type="ARBA" id="ARBA00022516"/>
    </source>
</evidence>
<sequence length="217" mass="23587">MTAMTASDSTNTTHGARFPWRGRLLRKGPGPASTANVANIITVVRILMAPLFFVLLLTDAGNDGPLRIWAAVVFVVAIVTDSADGIIARRQNLVTDFGKLVDPIADKVLIGGALVALSILQELPWYVTVLIMVREIGITVFRFAVLSDRVIPASRGGKIKTVLQAVALTAALFPWWNLVGDWAHWVNGILMTAAFLATVLSGIDYLWQAWKHNRTTA</sequence>
<evidence type="ECO:0000313" key="15">
    <source>
        <dbReference type="Proteomes" id="UP000709437"/>
    </source>
</evidence>
<dbReference type="PANTHER" id="PTHR14269">
    <property type="entry name" value="CDP-DIACYLGLYCEROL--GLYCEROL-3-PHOSPHATE 3-PHOSPHATIDYLTRANSFERASE-RELATED"/>
    <property type="match status" value="1"/>
</dbReference>
<accession>A0A9Q2W998</accession>
<dbReference type="InterPro" id="IPR004570">
    <property type="entry name" value="Phosphatidylglycerol_P_synth"/>
</dbReference>
<dbReference type="Proteomes" id="UP000709437">
    <property type="component" value="Unassembled WGS sequence"/>
</dbReference>
<evidence type="ECO:0000313" key="14">
    <source>
        <dbReference type="EMBL" id="MBT1543285.1"/>
    </source>
</evidence>
<evidence type="ECO:0000256" key="9">
    <source>
        <dbReference type="ARBA" id="ARBA00023209"/>
    </source>
</evidence>
<evidence type="ECO:0000256" key="8">
    <source>
        <dbReference type="ARBA" id="ARBA00023136"/>
    </source>
</evidence>
<dbReference type="Gene3D" id="1.20.120.1760">
    <property type="match status" value="1"/>
</dbReference>
<dbReference type="InterPro" id="IPR043130">
    <property type="entry name" value="CDP-OH_PTrfase_TM_dom"/>
</dbReference>
<dbReference type="PANTHER" id="PTHR14269:SF52">
    <property type="entry name" value="PHOSPHATIDYLGLYCEROPHOSPHATE SYNTHASE-RELATED"/>
    <property type="match status" value="1"/>
</dbReference>
<evidence type="ECO:0000256" key="10">
    <source>
        <dbReference type="ARBA" id="ARBA00023264"/>
    </source>
</evidence>
<reference evidence="14" key="1">
    <citation type="submission" date="2021-05" db="EMBL/GenBank/DDBJ databases">
        <title>Whole genome sequence of Curtobacterium flaccumfaciens pv. flaccumfaciens strain CFBP 3417.</title>
        <authorList>
            <person name="Osdaghi E."/>
            <person name="Taghouti G."/>
            <person name="Portier P."/>
            <person name="Fazliarab A."/>
            <person name="Taghavi S.M."/>
            <person name="Briand M."/>
            <person name="Le-Saux M."/>
            <person name="Jacques M.-A."/>
        </authorList>
    </citation>
    <scope>NUCLEOTIDE SEQUENCE</scope>
    <source>
        <strain evidence="14">CFBP 3417</strain>
    </source>
</reference>
<keyword evidence="10" id="KW-1208">Phospholipid metabolism</keyword>
<evidence type="ECO:0000256" key="13">
    <source>
        <dbReference type="SAM" id="Phobius"/>
    </source>
</evidence>
<comment type="caution">
    <text evidence="14">The sequence shown here is derived from an EMBL/GenBank/DDBJ whole genome shotgun (WGS) entry which is preliminary data.</text>
</comment>
<keyword evidence="6 13" id="KW-1133">Transmembrane helix</keyword>
<evidence type="ECO:0000256" key="7">
    <source>
        <dbReference type="ARBA" id="ARBA00023098"/>
    </source>
</evidence>
<dbReference type="PROSITE" id="PS00379">
    <property type="entry name" value="CDP_ALCOHOL_P_TRANSF"/>
    <property type="match status" value="1"/>
</dbReference>
<evidence type="ECO:0000256" key="11">
    <source>
        <dbReference type="NCBIfam" id="TIGR00560"/>
    </source>
</evidence>
<keyword evidence="5 13" id="KW-0812">Transmembrane</keyword>
<dbReference type="GO" id="GO:0046474">
    <property type="term" value="P:glycerophospholipid biosynthetic process"/>
    <property type="evidence" value="ECO:0007669"/>
    <property type="project" value="TreeGrafter"/>
</dbReference>
<dbReference type="PIRSF" id="PIRSF000847">
    <property type="entry name" value="Phos_ph_gly_syn"/>
    <property type="match status" value="1"/>
</dbReference>
<evidence type="ECO:0000256" key="4">
    <source>
        <dbReference type="ARBA" id="ARBA00022679"/>
    </source>
</evidence>
<organism evidence="14 15">
    <name type="scientific">Curtobacterium flaccumfaciens pv. flaccumfaciens</name>
    <dbReference type="NCBI Taxonomy" id="138532"/>
    <lineage>
        <taxon>Bacteria</taxon>
        <taxon>Bacillati</taxon>
        <taxon>Actinomycetota</taxon>
        <taxon>Actinomycetes</taxon>
        <taxon>Micrococcales</taxon>
        <taxon>Microbacteriaceae</taxon>
        <taxon>Curtobacterium</taxon>
    </lineage>
</organism>
<gene>
    <name evidence="14" type="primary">pgsA</name>
    <name evidence="14" type="ORF">KK103_16095</name>
</gene>
<name>A0A9Q2W998_9MICO</name>
<dbReference type="EMBL" id="JAHEWX010000027">
    <property type="protein sequence ID" value="MBT1543285.1"/>
    <property type="molecule type" value="Genomic_DNA"/>
</dbReference>
<keyword evidence="3" id="KW-0444">Lipid biosynthesis</keyword>
<feature type="transmembrane region" description="Helical" evidence="13">
    <location>
        <begin position="36"/>
        <end position="56"/>
    </location>
</feature>
<evidence type="ECO:0000256" key="2">
    <source>
        <dbReference type="ARBA" id="ARBA00010441"/>
    </source>
</evidence>